<accession>A0A9D3WRX1</accession>
<proteinExistence type="predicted"/>
<name>A0A9D3WRX1_9SAUR</name>
<evidence type="ECO:0000313" key="2">
    <source>
        <dbReference type="Proteomes" id="UP000827986"/>
    </source>
</evidence>
<reference evidence="1" key="1">
    <citation type="submission" date="2021-09" db="EMBL/GenBank/DDBJ databases">
        <title>The genome of Mauremys mutica provides insights into the evolution of semi-aquatic lifestyle.</title>
        <authorList>
            <person name="Gong S."/>
            <person name="Gao Y."/>
        </authorList>
    </citation>
    <scope>NUCLEOTIDE SEQUENCE</scope>
    <source>
        <strain evidence="1">MM-2020</strain>
        <tissue evidence="1">Muscle</tissue>
    </source>
</reference>
<keyword evidence="2" id="KW-1185">Reference proteome</keyword>
<organism evidence="1 2">
    <name type="scientific">Mauremys mutica</name>
    <name type="common">yellowpond turtle</name>
    <dbReference type="NCBI Taxonomy" id="74926"/>
    <lineage>
        <taxon>Eukaryota</taxon>
        <taxon>Metazoa</taxon>
        <taxon>Chordata</taxon>
        <taxon>Craniata</taxon>
        <taxon>Vertebrata</taxon>
        <taxon>Euteleostomi</taxon>
        <taxon>Archelosauria</taxon>
        <taxon>Testudinata</taxon>
        <taxon>Testudines</taxon>
        <taxon>Cryptodira</taxon>
        <taxon>Durocryptodira</taxon>
        <taxon>Testudinoidea</taxon>
        <taxon>Geoemydidae</taxon>
        <taxon>Geoemydinae</taxon>
        <taxon>Mauremys</taxon>
    </lineage>
</organism>
<dbReference type="EMBL" id="JAHDVG010000488">
    <property type="protein sequence ID" value="KAH1165483.1"/>
    <property type="molecule type" value="Genomic_DNA"/>
</dbReference>
<gene>
    <name evidence="1" type="ORF">KIL84_023042</name>
</gene>
<evidence type="ECO:0000313" key="1">
    <source>
        <dbReference type="EMBL" id="KAH1165483.1"/>
    </source>
</evidence>
<comment type="caution">
    <text evidence="1">The sequence shown here is derived from an EMBL/GenBank/DDBJ whole genome shotgun (WGS) entry which is preliminary data.</text>
</comment>
<sequence>MTEVCWILRDPMPTRSLTLIPPEAKVCMCLCARAKIRVSTLSGNILSKNHFPVQCALFMPDNSEPSPEDNRSLLFVEASPGPTQRVIDTNRRHVSGHQLISIKDISVHGIRLNY</sequence>
<protein>
    <submittedName>
        <fullName evidence="1">Uncharacterized protein</fullName>
    </submittedName>
</protein>
<dbReference type="AlphaFoldDB" id="A0A9D3WRX1"/>
<dbReference type="Proteomes" id="UP000827986">
    <property type="component" value="Unassembled WGS sequence"/>
</dbReference>